<gene>
    <name evidence="2" type="ORF">FNH06_36725</name>
</gene>
<dbReference type="SUPFAM" id="SSF51445">
    <property type="entry name" value="(Trans)glycosidases"/>
    <property type="match status" value="1"/>
</dbReference>
<organism evidence="2 3">
    <name type="scientific">Amycolatopsis acidiphila</name>
    <dbReference type="NCBI Taxonomy" id="715473"/>
    <lineage>
        <taxon>Bacteria</taxon>
        <taxon>Bacillati</taxon>
        <taxon>Actinomycetota</taxon>
        <taxon>Actinomycetes</taxon>
        <taxon>Pseudonocardiales</taxon>
        <taxon>Pseudonocardiaceae</taxon>
        <taxon>Amycolatopsis</taxon>
    </lineage>
</organism>
<dbReference type="InterPro" id="IPR017853">
    <property type="entry name" value="GH"/>
</dbReference>
<keyword evidence="1" id="KW-0812">Transmembrane</keyword>
<reference evidence="2 3" key="1">
    <citation type="submission" date="2019-07" db="EMBL/GenBank/DDBJ databases">
        <title>New species of Amycolatopsis and Streptomyces.</title>
        <authorList>
            <person name="Duangmal K."/>
            <person name="Teo W.F.A."/>
            <person name="Lipun K."/>
        </authorList>
    </citation>
    <scope>NUCLEOTIDE SEQUENCE [LARGE SCALE GENOMIC DNA]</scope>
    <source>
        <strain evidence="2 3">JCM 30562</strain>
    </source>
</reference>
<name>A0A557ZT53_9PSEU</name>
<dbReference type="EMBL" id="VJZA01000122">
    <property type="protein sequence ID" value="TVT15128.1"/>
    <property type="molecule type" value="Genomic_DNA"/>
</dbReference>
<keyword evidence="3" id="KW-1185">Reference proteome</keyword>
<dbReference type="OrthoDB" id="3681635at2"/>
<keyword evidence="2" id="KW-0378">Hydrolase</keyword>
<proteinExistence type="predicted"/>
<keyword evidence="1" id="KW-0472">Membrane</keyword>
<keyword evidence="1" id="KW-1133">Transmembrane helix</keyword>
<protein>
    <submittedName>
        <fullName evidence="2">Glycoside hydrolase family 18 protein</fullName>
    </submittedName>
</protein>
<feature type="transmembrane region" description="Helical" evidence="1">
    <location>
        <begin position="25"/>
        <end position="48"/>
    </location>
</feature>
<dbReference type="AlphaFoldDB" id="A0A557ZT53"/>
<dbReference type="GO" id="GO:0016787">
    <property type="term" value="F:hydrolase activity"/>
    <property type="evidence" value="ECO:0007669"/>
    <property type="project" value="UniProtKB-KW"/>
</dbReference>
<evidence type="ECO:0000256" key="1">
    <source>
        <dbReference type="SAM" id="Phobius"/>
    </source>
</evidence>
<sequence>MTTDGAERRPRGVPTRRRRVLRRALIVLGVLVLVPVLILATVAVWLWAEGMGTAAPDTGAGAADGLWLGHAWVDGRRDQSDVDTLAARVRSTGNHDLFVHTGPLADDGSLDPALRPDARWLTTALHLALPGVRVQSWLGDTVGRDGLDPADPATRDRIVTSAREVLDDGFDGVHLDLEPLADGTAGFLTLLSSVHELTLARHAVLSVAAHQLEPLPGLLGPARWLLGKPHFWSTGYLREVATRVDEVAIMAYDTGVPLETAYTGYVHVQTELALEAVPPRVTLLIGLPAYHTDEPGHTDAETVAAAVKGVRMALGGLTTRPFGVSMYADFSATPEDWHAYLTGWVHA</sequence>
<evidence type="ECO:0000313" key="2">
    <source>
        <dbReference type="EMBL" id="TVT15128.1"/>
    </source>
</evidence>
<evidence type="ECO:0000313" key="3">
    <source>
        <dbReference type="Proteomes" id="UP000318578"/>
    </source>
</evidence>
<dbReference type="Gene3D" id="3.20.20.80">
    <property type="entry name" value="Glycosidases"/>
    <property type="match status" value="1"/>
</dbReference>
<accession>A0A557ZT53</accession>
<comment type="caution">
    <text evidence="2">The sequence shown here is derived from an EMBL/GenBank/DDBJ whole genome shotgun (WGS) entry which is preliminary data.</text>
</comment>
<dbReference type="Proteomes" id="UP000318578">
    <property type="component" value="Unassembled WGS sequence"/>
</dbReference>
<dbReference type="RefSeq" id="WP_144645373.1">
    <property type="nucleotide sequence ID" value="NZ_BNAX01000010.1"/>
</dbReference>